<evidence type="ECO:0000256" key="1">
    <source>
        <dbReference type="SAM" id="MobiDB-lite"/>
    </source>
</evidence>
<dbReference type="Proteomes" id="UP001056708">
    <property type="component" value="Chromosome"/>
</dbReference>
<evidence type="ECO:0000313" key="3">
    <source>
        <dbReference type="EMBL" id="USR91267.1"/>
    </source>
</evidence>
<dbReference type="Pfam" id="PF07176">
    <property type="entry name" value="DUF1400"/>
    <property type="match status" value="1"/>
</dbReference>
<proteinExistence type="predicted"/>
<feature type="domain" description="DUF1400" evidence="2">
    <location>
        <begin position="46"/>
        <end position="174"/>
    </location>
</feature>
<evidence type="ECO:0000313" key="4">
    <source>
        <dbReference type="Proteomes" id="UP001056708"/>
    </source>
</evidence>
<dbReference type="InterPro" id="IPR010802">
    <property type="entry name" value="DUF1400"/>
</dbReference>
<organism evidence="3 4">
    <name type="scientific">Phormidium yuhuli AB48</name>
    <dbReference type="NCBI Taxonomy" id="2940671"/>
    <lineage>
        <taxon>Bacteria</taxon>
        <taxon>Bacillati</taxon>
        <taxon>Cyanobacteriota</taxon>
        <taxon>Cyanophyceae</taxon>
        <taxon>Oscillatoriophycideae</taxon>
        <taxon>Oscillatoriales</taxon>
        <taxon>Oscillatoriaceae</taxon>
        <taxon>Phormidium</taxon>
        <taxon>Phormidium yuhuli</taxon>
    </lineage>
</organism>
<dbReference type="RefSeq" id="WP_252663297.1">
    <property type="nucleotide sequence ID" value="NZ_CP098611.1"/>
</dbReference>
<dbReference type="GO" id="GO:0016787">
    <property type="term" value="F:hydrolase activity"/>
    <property type="evidence" value="ECO:0007669"/>
    <property type="project" value="UniProtKB-KW"/>
</dbReference>
<gene>
    <name evidence="3" type="ORF">NEA10_00555</name>
</gene>
<sequence length="218" mass="23515">MFNRNGLGSKPASAPKPSVPRRSWATLCGLGAGLMVATLGMGRANAAQRLVVTYGPADRSIPISQLEEVAETGVIPRDASVLRFVANQSNLSGEDLQAILTQEIGVSLRFIDNVTYTLPGEYVLFQLGQVFHNRARVAEIQSLRAALINSVSGDGRISLLQFLQNYPNPDLYIDGFRLRGNAQDVVNVINDIGDRLAGPIAIAQDLIDSLVCEPAQRD</sequence>
<feature type="compositionally biased region" description="Low complexity" evidence="1">
    <location>
        <begin position="9"/>
        <end position="20"/>
    </location>
</feature>
<protein>
    <submittedName>
        <fullName evidence="3">Alpha/beta hydrolase</fullName>
    </submittedName>
</protein>
<reference evidence="3" key="1">
    <citation type="submission" date="2022-06" db="EMBL/GenBank/DDBJ databases">
        <title>Genome sequence of Phormidium yuhuli AB48 isolated from an industrial photobioreactor environment.</title>
        <authorList>
            <person name="Qiu Y."/>
            <person name="Noonan A.J.C."/>
            <person name="Dofher K."/>
            <person name="Koch M."/>
            <person name="Kieft B."/>
            <person name="Lin X."/>
            <person name="Ziels R.M."/>
            <person name="Hallam S.J."/>
        </authorList>
    </citation>
    <scope>NUCLEOTIDE SEQUENCE</scope>
    <source>
        <strain evidence="3">AB48</strain>
    </source>
</reference>
<feature type="region of interest" description="Disordered" evidence="1">
    <location>
        <begin position="1"/>
        <end position="20"/>
    </location>
</feature>
<keyword evidence="3" id="KW-0378">Hydrolase</keyword>
<accession>A0ABY5AQZ4</accession>
<evidence type="ECO:0000259" key="2">
    <source>
        <dbReference type="Pfam" id="PF07176"/>
    </source>
</evidence>
<name>A0ABY5AQZ4_9CYAN</name>
<keyword evidence="4" id="KW-1185">Reference proteome</keyword>
<dbReference type="EMBL" id="CP098611">
    <property type="protein sequence ID" value="USR91267.1"/>
    <property type="molecule type" value="Genomic_DNA"/>
</dbReference>